<dbReference type="AlphaFoldDB" id="A0A6A6FDH1"/>
<reference evidence="1" key="1">
    <citation type="journal article" date="2020" name="Stud. Mycol.">
        <title>101 Dothideomycetes genomes: a test case for predicting lifestyles and emergence of pathogens.</title>
        <authorList>
            <person name="Haridas S."/>
            <person name="Albert R."/>
            <person name="Binder M."/>
            <person name="Bloem J."/>
            <person name="Labutti K."/>
            <person name="Salamov A."/>
            <person name="Andreopoulos B."/>
            <person name="Baker S."/>
            <person name="Barry K."/>
            <person name="Bills G."/>
            <person name="Bluhm B."/>
            <person name="Cannon C."/>
            <person name="Castanera R."/>
            <person name="Culley D."/>
            <person name="Daum C."/>
            <person name="Ezra D."/>
            <person name="Gonzalez J."/>
            <person name="Henrissat B."/>
            <person name="Kuo A."/>
            <person name="Liang C."/>
            <person name="Lipzen A."/>
            <person name="Lutzoni F."/>
            <person name="Magnuson J."/>
            <person name="Mondo S."/>
            <person name="Nolan M."/>
            <person name="Ohm R."/>
            <person name="Pangilinan J."/>
            <person name="Park H.-J."/>
            <person name="Ramirez L."/>
            <person name="Alfaro M."/>
            <person name="Sun H."/>
            <person name="Tritt A."/>
            <person name="Yoshinaga Y."/>
            <person name="Zwiers L.-H."/>
            <person name="Turgeon B."/>
            <person name="Goodwin S."/>
            <person name="Spatafora J."/>
            <person name="Crous P."/>
            <person name="Grigoriev I."/>
        </authorList>
    </citation>
    <scope>NUCLEOTIDE SEQUENCE</scope>
    <source>
        <strain evidence="1">SCOH1-5</strain>
    </source>
</reference>
<keyword evidence="2" id="KW-1185">Reference proteome</keyword>
<proteinExistence type="predicted"/>
<organism evidence="1 2">
    <name type="scientific">Cercospora zeae-maydis SCOH1-5</name>
    <dbReference type="NCBI Taxonomy" id="717836"/>
    <lineage>
        <taxon>Eukaryota</taxon>
        <taxon>Fungi</taxon>
        <taxon>Dikarya</taxon>
        <taxon>Ascomycota</taxon>
        <taxon>Pezizomycotina</taxon>
        <taxon>Dothideomycetes</taxon>
        <taxon>Dothideomycetidae</taxon>
        <taxon>Mycosphaerellales</taxon>
        <taxon>Mycosphaerellaceae</taxon>
        <taxon>Cercospora</taxon>
    </lineage>
</organism>
<protein>
    <submittedName>
        <fullName evidence="1">Uncharacterized protein</fullName>
    </submittedName>
</protein>
<evidence type="ECO:0000313" key="1">
    <source>
        <dbReference type="EMBL" id="KAF2211500.1"/>
    </source>
</evidence>
<sequence length="92" mass="10420">MYFSHVEPYVPFVWCAHIHFILDASCDVNAARPWRSHNGLARTAMGITRRTKISHVPALDTHRATLSQSAAVSCCKDTYTRLCWCGERSLLL</sequence>
<evidence type="ECO:0000313" key="2">
    <source>
        <dbReference type="Proteomes" id="UP000799539"/>
    </source>
</evidence>
<name>A0A6A6FDH1_9PEZI</name>
<dbReference type="Proteomes" id="UP000799539">
    <property type="component" value="Unassembled WGS sequence"/>
</dbReference>
<gene>
    <name evidence="1" type="ORF">CERZMDRAFT_90924</name>
</gene>
<dbReference type="EMBL" id="ML992676">
    <property type="protein sequence ID" value="KAF2211500.1"/>
    <property type="molecule type" value="Genomic_DNA"/>
</dbReference>
<accession>A0A6A6FDH1</accession>